<dbReference type="PANTHER" id="PTHR37422:SF23">
    <property type="entry name" value="TEICHURONIC ACID BIOSYNTHESIS PROTEIN TUAE"/>
    <property type="match status" value="1"/>
</dbReference>
<feature type="transmembrane region" description="Helical" evidence="6">
    <location>
        <begin position="268"/>
        <end position="288"/>
    </location>
</feature>
<dbReference type="AlphaFoldDB" id="A0A1G2R7N0"/>
<accession>A0A1G2R7N0</accession>
<evidence type="ECO:0000313" key="8">
    <source>
        <dbReference type="EMBL" id="OHA68854.1"/>
    </source>
</evidence>
<keyword evidence="2 6" id="KW-0812">Transmembrane</keyword>
<evidence type="ECO:0000256" key="3">
    <source>
        <dbReference type="ARBA" id="ARBA00022989"/>
    </source>
</evidence>
<feature type="transmembrane region" description="Helical" evidence="6">
    <location>
        <begin position="459"/>
        <end position="476"/>
    </location>
</feature>
<feature type="transmembrane region" description="Helical" evidence="6">
    <location>
        <begin position="435"/>
        <end position="453"/>
    </location>
</feature>
<dbReference type="InterPro" id="IPR007016">
    <property type="entry name" value="O-antigen_ligase-rel_domated"/>
</dbReference>
<gene>
    <name evidence="8" type="ORF">A3D59_00245</name>
</gene>
<feature type="transmembrane region" description="Helical" evidence="6">
    <location>
        <begin position="171"/>
        <end position="189"/>
    </location>
</feature>
<feature type="transmembrane region" description="Helical" evidence="6">
    <location>
        <begin position="72"/>
        <end position="92"/>
    </location>
</feature>
<dbReference type="PROSITE" id="PS50005">
    <property type="entry name" value="TPR"/>
    <property type="match status" value="1"/>
</dbReference>
<feature type="transmembrane region" description="Helical" evidence="6">
    <location>
        <begin position="146"/>
        <end position="164"/>
    </location>
</feature>
<feature type="transmembrane region" description="Helical" evidence="6">
    <location>
        <begin position="12"/>
        <end position="31"/>
    </location>
</feature>
<comment type="subcellular location">
    <subcellularLocation>
        <location evidence="1">Membrane</location>
        <topology evidence="1">Multi-pass membrane protein</topology>
    </subcellularLocation>
</comment>
<keyword evidence="4 6" id="KW-0472">Membrane</keyword>
<sequence>MWRYRVYPKGGFGPLLGCKFLDFLSIFLYYVNMNHEQSIFLTAAKWSLLLLVLTPFIVDKSVFFPFIEGKTIYIRAVVTLALFLLAGFFIFARKEERLSFIARKLCLLKNPTAIFIGLFFVSIAFSAVFAKDSFRAFFGTVERGEGLAGLLFFGGIFFLALLLFERKEWRLFFAAVLIGGLILFTNEISELVKNNWIVRFTGGTMGNPSFLAGYLLFVLFAAFALLEDFLAGRVSWRGVPRPLIILFLGVGALAAAAGIFLTQTRGTYIGLAAGIGAVFLYFGARWLLLKFPAGLRPKIGIAALLLALLLGSYAVFLFWQVASGQDTARASLFPLMFQRAGSFQTRYIAVGVSLNSILPSNEGWGRFLFGWGQDNFNIAYNTYFNPRYFIYENVWFDRAHNKVLDVLVMQGFFGLLAYLGIWVAVLRSGLKSNKLLSAAFLFFIVSYFTHTLFLFDNPSTNIVIFAFFAFAVFRANQDGLTLRPGSGQARSPQGDLLIAENKSDIRAHQLQSAFVRIGTIAAALTALWLFVWATWLPYMQMKNYVKLKASGLPLIEFTAKLDEVFYPYSYIQERIRIDLLKTLPEFPADEGIGKLVSKVMQAADEIMEREPYEPRHPMNAGQILEEVEAYDKAELYYRKALALVPNRPDLLYLLAQNLVIQGKIEEAKAGPLAVLFEQSKAIPKSGILYGAALLYAPEEYQDEAFAILESSLKVPGMMGSLGTAGQLGTALPVMRQIYNDFLALFVQRKDEKNFLAALDTAIKLEEDWEQQKELQLEKGKIEKLPWEDEAGKKSELYKKVREAFPKYGWEVVNVE</sequence>
<name>A0A1G2R7N0_9BACT</name>
<feature type="repeat" description="TPR" evidence="5">
    <location>
        <begin position="614"/>
        <end position="647"/>
    </location>
</feature>
<dbReference type="InterPro" id="IPR051533">
    <property type="entry name" value="WaaL-like"/>
</dbReference>
<keyword evidence="3 6" id="KW-1133">Transmembrane helix</keyword>
<dbReference type="InterPro" id="IPR011990">
    <property type="entry name" value="TPR-like_helical_dom_sf"/>
</dbReference>
<feature type="transmembrane region" description="Helical" evidence="6">
    <location>
        <begin position="243"/>
        <end position="262"/>
    </location>
</feature>
<keyword evidence="5" id="KW-0802">TPR repeat</keyword>
<evidence type="ECO:0000256" key="6">
    <source>
        <dbReference type="SAM" id="Phobius"/>
    </source>
</evidence>
<dbReference type="EMBL" id="MHTX01000005">
    <property type="protein sequence ID" value="OHA68854.1"/>
    <property type="molecule type" value="Genomic_DNA"/>
</dbReference>
<evidence type="ECO:0000313" key="9">
    <source>
        <dbReference type="Proteomes" id="UP000179258"/>
    </source>
</evidence>
<dbReference type="PANTHER" id="PTHR37422">
    <property type="entry name" value="TEICHURONIC ACID BIOSYNTHESIS PROTEIN TUAE"/>
    <property type="match status" value="1"/>
</dbReference>
<evidence type="ECO:0000256" key="4">
    <source>
        <dbReference type="ARBA" id="ARBA00023136"/>
    </source>
</evidence>
<feature type="transmembrane region" description="Helical" evidence="6">
    <location>
        <begin position="407"/>
        <end position="426"/>
    </location>
</feature>
<dbReference type="InterPro" id="IPR019734">
    <property type="entry name" value="TPR_rpt"/>
</dbReference>
<dbReference type="Pfam" id="PF04932">
    <property type="entry name" value="Wzy_C"/>
    <property type="match status" value="1"/>
</dbReference>
<reference evidence="8 9" key="1">
    <citation type="journal article" date="2016" name="Nat. Commun.">
        <title>Thousands of microbial genomes shed light on interconnected biogeochemical processes in an aquifer system.</title>
        <authorList>
            <person name="Anantharaman K."/>
            <person name="Brown C.T."/>
            <person name="Hug L.A."/>
            <person name="Sharon I."/>
            <person name="Castelle C.J."/>
            <person name="Probst A.J."/>
            <person name="Thomas B.C."/>
            <person name="Singh A."/>
            <person name="Wilkins M.J."/>
            <person name="Karaoz U."/>
            <person name="Brodie E.L."/>
            <person name="Williams K.H."/>
            <person name="Hubbard S.S."/>
            <person name="Banfield J.F."/>
        </authorList>
    </citation>
    <scope>NUCLEOTIDE SEQUENCE [LARGE SCALE GENOMIC DNA]</scope>
</reference>
<evidence type="ECO:0000256" key="5">
    <source>
        <dbReference type="PROSITE-ProRule" id="PRU00339"/>
    </source>
</evidence>
<comment type="caution">
    <text evidence="8">The sequence shown here is derived from an EMBL/GenBank/DDBJ whole genome shotgun (WGS) entry which is preliminary data.</text>
</comment>
<proteinExistence type="predicted"/>
<feature type="transmembrane region" description="Helical" evidence="6">
    <location>
        <begin position="38"/>
        <end position="57"/>
    </location>
</feature>
<feature type="transmembrane region" description="Helical" evidence="6">
    <location>
        <begin position="513"/>
        <end position="535"/>
    </location>
</feature>
<evidence type="ECO:0000256" key="1">
    <source>
        <dbReference type="ARBA" id="ARBA00004141"/>
    </source>
</evidence>
<dbReference type="SUPFAM" id="SSF48452">
    <property type="entry name" value="TPR-like"/>
    <property type="match status" value="1"/>
</dbReference>
<feature type="transmembrane region" description="Helical" evidence="6">
    <location>
        <begin position="300"/>
        <end position="322"/>
    </location>
</feature>
<protein>
    <recommendedName>
        <fullName evidence="7">O-antigen ligase-related domain-containing protein</fullName>
    </recommendedName>
</protein>
<feature type="domain" description="O-antigen ligase-related" evidence="7">
    <location>
        <begin position="251"/>
        <end position="419"/>
    </location>
</feature>
<feature type="transmembrane region" description="Helical" evidence="6">
    <location>
        <begin position="113"/>
        <end position="130"/>
    </location>
</feature>
<dbReference type="Gene3D" id="1.25.40.10">
    <property type="entry name" value="Tetratricopeptide repeat domain"/>
    <property type="match status" value="1"/>
</dbReference>
<evidence type="ECO:0000256" key="2">
    <source>
        <dbReference type="ARBA" id="ARBA00022692"/>
    </source>
</evidence>
<dbReference type="GO" id="GO:0016020">
    <property type="term" value="C:membrane"/>
    <property type="evidence" value="ECO:0007669"/>
    <property type="project" value="UniProtKB-SubCell"/>
</dbReference>
<dbReference type="Proteomes" id="UP000179258">
    <property type="component" value="Unassembled WGS sequence"/>
</dbReference>
<organism evidence="8 9">
    <name type="scientific">Candidatus Wildermuthbacteria bacterium RIFCSPHIGHO2_02_FULL_47_17</name>
    <dbReference type="NCBI Taxonomy" id="1802452"/>
    <lineage>
        <taxon>Bacteria</taxon>
        <taxon>Candidatus Wildermuthiibacteriota</taxon>
    </lineage>
</organism>
<feature type="transmembrane region" description="Helical" evidence="6">
    <location>
        <begin position="209"/>
        <end position="231"/>
    </location>
</feature>
<evidence type="ECO:0000259" key="7">
    <source>
        <dbReference type="Pfam" id="PF04932"/>
    </source>
</evidence>